<accession>A0A067DPF4</accession>
<sequence>RQQQRRSGKRIAQATNTYKSPTRFDIVMIADDSLIETRNPQSKLVGRAKGLYGSTCQHQLAIIMSMSFVFVDGPNNGNCISLFGNNKSIVPVHKMPIVSNITMFLLAGGYTVAQTHRVDFKSTDAIVGCIVISVH</sequence>
<evidence type="ECO:0000313" key="3">
    <source>
        <dbReference type="Proteomes" id="UP000027120"/>
    </source>
</evidence>
<dbReference type="PANTHER" id="PTHR21495">
    <property type="entry name" value="NUCLEOPORIN-RELATED"/>
    <property type="match status" value="1"/>
</dbReference>
<dbReference type="SMR" id="A0A067DPF4"/>
<proteinExistence type="inferred from homology"/>
<dbReference type="Pfam" id="PF03018">
    <property type="entry name" value="Dirigent"/>
    <property type="match status" value="1"/>
</dbReference>
<comment type="function">
    <text evidence="1">Dirigent proteins impart stereoselectivity on the phenoxy radical-coupling reaction, yielding optically active lignans from two molecules of coniferyl alcohol in the biosynthesis of lignans, flavonolignans, and alkaloids and thus plays a central role in plant secondary metabolism.</text>
</comment>
<keyword evidence="1" id="KW-0052">Apoplast</keyword>
<dbReference type="AlphaFoldDB" id="A0A067DPF4"/>
<comment type="subunit">
    <text evidence="1">Homodimer.</text>
</comment>
<dbReference type="InterPro" id="IPR004265">
    <property type="entry name" value="Dirigent"/>
</dbReference>
<organism evidence="2 3">
    <name type="scientific">Citrus sinensis</name>
    <name type="common">Sweet orange</name>
    <name type="synonym">Citrus aurantium var. sinensis</name>
    <dbReference type="NCBI Taxonomy" id="2711"/>
    <lineage>
        <taxon>Eukaryota</taxon>
        <taxon>Viridiplantae</taxon>
        <taxon>Streptophyta</taxon>
        <taxon>Embryophyta</taxon>
        <taxon>Tracheophyta</taxon>
        <taxon>Spermatophyta</taxon>
        <taxon>Magnoliopsida</taxon>
        <taxon>eudicotyledons</taxon>
        <taxon>Gunneridae</taxon>
        <taxon>Pentapetalae</taxon>
        <taxon>rosids</taxon>
        <taxon>malvids</taxon>
        <taxon>Sapindales</taxon>
        <taxon>Rutaceae</taxon>
        <taxon>Aurantioideae</taxon>
        <taxon>Citrus</taxon>
    </lineage>
</organism>
<dbReference type="EMBL" id="KK785777">
    <property type="protein sequence ID" value="KDO40907.1"/>
    <property type="molecule type" value="Genomic_DNA"/>
</dbReference>
<evidence type="ECO:0000313" key="2">
    <source>
        <dbReference type="EMBL" id="KDO40907.1"/>
    </source>
</evidence>
<evidence type="ECO:0000256" key="1">
    <source>
        <dbReference type="RuleBase" id="RU363099"/>
    </source>
</evidence>
<comment type="subcellular location">
    <subcellularLocation>
        <location evidence="1">Secreted</location>
        <location evidence="1">Extracellular space</location>
        <location evidence="1">Apoplast</location>
    </subcellularLocation>
</comment>
<dbReference type="STRING" id="2711.A0A067DPF4"/>
<keyword evidence="1" id="KW-0964">Secreted</keyword>
<protein>
    <recommendedName>
        <fullName evidence="1">Dirigent protein</fullName>
    </recommendedName>
</protein>
<reference evidence="2 3" key="1">
    <citation type="submission" date="2014-04" db="EMBL/GenBank/DDBJ databases">
        <authorList>
            <consortium name="International Citrus Genome Consortium"/>
            <person name="Gmitter F."/>
            <person name="Chen C."/>
            <person name="Farmerie W."/>
            <person name="Harkins T."/>
            <person name="Desany B."/>
            <person name="Mohiuddin M."/>
            <person name="Kodira C."/>
            <person name="Borodovsky M."/>
            <person name="Lomsadze A."/>
            <person name="Burns P."/>
            <person name="Jenkins J."/>
            <person name="Prochnik S."/>
            <person name="Shu S."/>
            <person name="Chapman J."/>
            <person name="Pitluck S."/>
            <person name="Schmutz J."/>
            <person name="Rokhsar D."/>
        </authorList>
    </citation>
    <scope>NUCLEOTIDE SEQUENCE</scope>
</reference>
<comment type="similarity">
    <text evidence="1">Belongs to the plant dirigent protein family.</text>
</comment>
<keyword evidence="3" id="KW-1185">Reference proteome</keyword>
<name>A0A067DPF4_CITSI</name>
<gene>
    <name evidence="2" type="ORF">CISIN_1g048499mg</name>
</gene>
<feature type="non-terminal residue" evidence="2">
    <location>
        <position position="1"/>
    </location>
</feature>
<dbReference type="Proteomes" id="UP000027120">
    <property type="component" value="Unassembled WGS sequence"/>
</dbReference>
<dbReference type="GO" id="GO:0048046">
    <property type="term" value="C:apoplast"/>
    <property type="evidence" value="ECO:0007669"/>
    <property type="project" value="UniProtKB-SubCell"/>
</dbReference>